<dbReference type="Proteomes" id="UP001307889">
    <property type="component" value="Chromosome 14"/>
</dbReference>
<keyword evidence="1" id="KW-0732">Signal</keyword>
<feature type="chain" id="PRO_5046059294" description="Secreted protein" evidence="1">
    <location>
        <begin position="18"/>
        <end position="95"/>
    </location>
</feature>
<feature type="signal peptide" evidence="1">
    <location>
        <begin position="1"/>
        <end position="17"/>
    </location>
</feature>
<name>A0ABN7BDT0_9HEMI</name>
<evidence type="ECO:0000313" key="2">
    <source>
        <dbReference type="EMBL" id="BET02469.1"/>
    </source>
</evidence>
<accession>A0ABN7BDT0</accession>
<keyword evidence="3" id="KW-1185">Reference proteome</keyword>
<protein>
    <recommendedName>
        <fullName evidence="4">Secreted protein</fullName>
    </recommendedName>
</protein>
<gene>
    <name evidence="2" type="ORF">NTJ_15287</name>
</gene>
<sequence>MFKLVLFLGLVLLIGEGFRLKRIVNGILSDYSDSDERARWVFVTLFLPMKHEMRLFPFSVRHWTLFLARSGRICKMTHDTTRDHPKPYNTEVSCF</sequence>
<reference evidence="2 3" key="1">
    <citation type="submission" date="2023-09" db="EMBL/GenBank/DDBJ databases">
        <title>Nesidiocoris tenuis whole genome shotgun sequence.</title>
        <authorList>
            <person name="Shibata T."/>
            <person name="Shimoda M."/>
            <person name="Kobayashi T."/>
            <person name="Uehara T."/>
        </authorList>
    </citation>
    <scope>NUCLEOTIDE SEQUENCE [LARGE SCALE GENOMIC DNA]</scope>
    <source>
        <strain evidence="2 3">Japan</strain>
    </source>
</reference>
<evidence type="ECO:0000256" key="1">
    <source>
        <dbReference type="SAM" id="SignalP"/>
    </source>
</evidence>
<organism evidence="2 3">
    <name type="scientific">Nesidiocoris tenuis</name>
    <dbReference type="NCBI Taxonomy" id="355587"/>
    <lineage>
        <taxon>Eukaryota</taxon>
        <taxon>Metazoa</taxon>
        <taxon>Ecdysozoa</taxon>
        <taxon>Arthropoda</taxon>
        <taxon>Hexapoda</taxon>
        <taxon>Insecta</taxon>
        <taxon>Pterygota</taxon>
        <taxon>Neoptera</taxon>
        <taxon>Paraneoptera</taxon>
        <taxon>Hemiptera</taxon>
        <taxon>Heteroptera</taxon>
        <taxon>Panheteroptera</taxon>
        <taxon>Cimicomorpha</taxon>
        <taxon>Miridae</taxon>
        <taxon>Dicyphina</taxon>
        <taxon>Nesidiocoris</taxon>
    </lineage>
</organism>
<evidence type="ECO:0008006" key="4">
    <source>
        <dbReference type="Google" id="ProtNLM"/>
    </source>
</evidence>
<proteinExistence type="predicted"/>
<dbReference type="EMBL" id="AP028922">
    <property type="protein sequence ID" value="BET02469.1"/>
    <property type="molecule type" value="Genomic_DNA"/>
</dbReference>
<evidence type="ECO:0000313" key="3">
    <source>
        <dbReference type="Proteomes" id="UP001307889"/>
    </source>
</evidence>